<dbReference type="Proteomes" id="UP000325787">
    <property type="component" value="Chromosome"/>
</dbReference>
<dbReference type="InterPro" id="IPR001261">
    <property type="entry name" value="ArgE/DapE_CS"/>
</dbReference>
<evidence type="ECO:0000313" key="4">
    <source>
        <dbReference type="EMBL" id="QFZ22062.1"/>
    </source>
</evidence>
<evidence type="ECO:0000313" key="5">
    <source>
        <dbReference type="Proteomes" id="UP000325787"/>
    </source>
</evidence>
<dbReference type="KEGG" id="ssyi:EKG83_35795"/>
<dbReference type="InterPro" id="IPR006311">
    <property type="entry name" value="TAT_signal"/>
</dbReference>
<proteinExistence type="predicted"/>
<dbReference type="SUPFAM" id="SSF53187">
    <property type="entry name" value="Zn-dependent exopeptidases"/>
    <property type="match status" value="1"/>
</dbReference>
<dbReference type="OrthoDB" id="345880at2"/>
<reference evidence="5" key="1">
    <citation type="journal article" date="2021" name="Curr. Microbiol.">
        <title>Complete genome of nocamycin-producing strain Saccharothrix syringae NRRL B-16468 reveals the biosynthetic potential for secondary metabolites.</title>
        <authorList>
            <person name="Mo X."/>
            <person name="Yang S."/>
        </authorList>
    </citation>
    <scope>NUCLEOTIDE SEQUENCE [LARGE SCALE GENOMIC DNA]</scope>
    <source>
        <strain evidence="5">ATCC 51364 / DSM 43886 / JCM 6844 / KCTC 9398 / NBRC 14523 / NRRL B-16468 / INA 2240</strain>
    </source>
</reference>
<accession>A0A5Q0H8S3</accession>
<dbReference type="Gene3D" id="3.50.30.30">
    <property type="match status" value="1"/>
</dbReference>
<dbReference type="InterPro" id="IPR007484">
    <property type="entry name" value="Peptidase_M28"/>
</dbReference>
<dbReference type="PROSITE" id="PS51318">
    <property type="entry name" value="TAT"/>
    <property type="match status" value="1"/>
</dbReference>
<dbReference type="PANTHER" id="PTHR12147">
    <property type="entry name" value="METALLOPEPTIDASE M28 FAMILY MEMBER"/>
    <property type="match status" value="1"/>
</dbReference>
<dbReference type="GO" id="GO:0006508">
    <property type="term" value="P:proteolysis"/>
    <property type="evidence" value="ECO:0007669"/>
    <property type="project" value="InterPro"/>
</dbReference>
<evidence type="ECO:0000256" key="2">
    <source>
        <dbReference type="SAM" id="SignalP"/>
    </source>
</evidence>
<dbReference type="Pfam" id="PF04389">
    <property type="entry name" value="Peptidase_M28"/>
    <property type="match status" value="1"/>
</dbReference>
<dbReference type="GO" id="GO:0008235">
    <property type="term" value="F:metalloexopeptidase activity"/>
    <property type="evidence" value="ECO:0007669"/>
    <property type="project" value="InterPro"/>
</dbReference>
<name>A0A5Q0H8S3_SACSY</name>
<feature type="chain" id="PRO_5039363209" evidence="2">
    <location>
        <begin position="28"/>
        <end position="446"/>
    </location>
</feature>
<dbReference type="RefSeq" id="WP_033432521.1">
    <property type="nucleotide sequence ID" value="NZ_CP034550.1"/>
</dbReference>
<dbReference type="AlphaFoldDB" id="A0A5Q0H8S3"/>
<dbReference type="Gene3D" id="3.40.630.10">
    <property type="entry name" value="Zn peptidases"/>
    <property type="match status" value="1"/>
</dbReference>
<protein>
    <submittedName>
        <fullName evidence="4">M20/M25/M40 family metallo-hydrolase</fullName>
    </submittedName>
</protein>
<feature type="signal peptide" evidence="2">
    <location>
        <begin position="1"/>
        <end position="27"/>
    </location>
</feature>
<keyword evidence="2" id="KW-0732">Signal</keyword>
<dbReference type="PANTHER" id="PTHR12147:SF26">
    <property type="entry name" value="PEPTIDASE M28 DOMAIN-CONTAINING PROTEIN"/>
    <property type="match status" value="1"/>
</dbReference>
<keyword evidence="1 4" id="KW-0378">Hydrolase</keyword>
<dbReference type="InterPro" id="IPR045175">
    <property type="entry name" value="M28_fam"/>
</dbReference>
<feature type="domain" description="Peptidase M28" evidence="3">
    <location>
        <begin position="235"/>
        <end position="434"/>
    </location>
</feature>
<gene>
    <name evidence="4" type="ORF">EKG83_35795</name>
</gene>
<evidence type="ECO:0000259" key="3">
    <source>
        <dbReference type="Pfam" id="PF04389"/>
    </source>
</evidence>
<dbReference type="EMBL" id="CP034550">
    <property type="protein sequence ID" value="QFZ22062.1"/>
    <property type="molecule type" value="Genomic_DNA"/>
</dbReference>
<sequence>MRRRSLLTGAAAAAGVVTLGLNPAALAQRPGASGAPDLGLGDYPVVGRVRARRALEHLRVLSDRIGLRIGGTESEHRARDYLAGVLRDLRYQVTLQPFAAPDKYLSTLLVGRDTWHAAASRFGALGASASGEVVDLDTGATPPADLTGKVALLVNVPTGSTAVLDAVRLGAVAVLVGRVSTPPAGKTGAFSPALTANVAVPVLGIAQVHVERLRAAGPVTVTVNTTHHTGLTSYNVIADRPATFRGGPDHGVVMITAHYDTVPGSPGANDDGSGTVLALELARVLRYLPTHRALRFALWGSEEQGLIGSRHYVGQLTDAEAGRIAGVFQNDMVATSHGPATAYWLLSVDGGANATTAEVAAAAARLGYGARVHGPVPRGSSDHVPFHERGIAAANFSWRGEGGPHELEPLYHTPEDTIAQNVSPERLQVSLELIGSAAYRLARTRS</sequence>
<dbReference type="PROSITE" id="PS00758">
    <property type="entry name" value="ARGE_DAPE_CPG2_1"/>
    <property type="match status" value="1"/>
</dbReference>
<evidence type="ECO:0000256" key="1">
    <source>
        <dbReference type="ARBA" id="ARBA00022801"/>
    </source>
</evidence>
<keyword evidence="5" id="KW-1185">Reference proteome</keyword>
<organism evidence="4 5">
    <name type="scientific">Saccharothrix syringae</name>
    <name type="common">Nocardiopsis syringae</name>
    <dbReference type="NCBI Taxonomy" id="103733"/>
    <lineage>
        <taxon>Bacteria</taxon>
        <taxon>Bacillati</taxon>
        <taxon>Actinomycetota</taxon>
        <taxon>Actinomycetes</taxon>
        <taxon>Pseudonocardiales</taxon>
        <taxon>Pseudonocardiaceae</taxon>
        <taxon>Saccharothrix</taxon>
    </lineage>
</organism>